<name>A0ABY5MNU2_9HYPH</name>
<accession>A0ABY5MNU2</accession>
<protein>
    <recommendedName>
        <fullName evidence="3">DUF4376 domain-containing protein</fullName>
    </recommendedName>
</protein>
<evidence type="ECO:0008006" key="3">
    <source>
        <dbReference type="Google" id="ProtNLM"/>
    </source>
</evidence>
<keyword evidence="2" id="KW-1185">Reference proteome</keyword>
<evidence type="ECO:0000313" key="1">
    <source>
        <dbReference type="EMBL" id="UUP19492.1"/>
    </source>
</evidence>
<dbReference type="EMBL" id="CP030941">
    <property type="protein sequence ID" value="UUP19492.1"/>
    <property type="molecule type" value="Genomic_DNA"/>
</dbReference>
<proteinExistence type="predicted"/>
<organism evidence="1 2">
    <name type="scientific">Nitratireductor thuwali</name>
    <dbReference type="NCBI Taxonomy" id="2267699"/>
    <lineage>
        <taxon>Bacteria</taxon>
        <taxon>Pseudomonadati</taxon>
        <taxon>Pseudomonadota</taxon>
        <taxon>Alphaproteobacteria</taxon>
        <taxon>Hyphomicrobiales</taxon>
        <taxon>Phyllobacteriaceae</taxon>
        <taxon>Nitratireductor</taxon>
    </lineage>
</organism>
<sequence>MDNHNIRSVQHLSPRPAVGYDPSAPVKIIYRDDSEAFSRWGSDVGNGGVLAWRSENGDDAAGAYQPRTPTAADFSAAIQTHLDAKARERQYDNIHTAIGYRGDPNPVFDAEADALFAWRSAVWTYATAELAKVQAGERSVPTIGDFVAELPAFAWPES</sequence>
<gene>
    <name evidence="1" type="ORF">NTH_03995</name>
</gene>
<evidence type="ECO:0000313" key="2">
    <source>
        <dbReference type="Proteomes" id="UP001342418"/>
    </source>
</evidence>
<dbReference type="Proteomes" id="UP001342418">
    <property type="component" value="Chromosome"/>
</dbReference>
<reference evidence="1 2" key="1">
    <citation type="submission" date="2018-07" db="EMBL/GenBank/DDBJ databases">
        <title>Genome sequence of Nitratireductor thuwali#1536.</title>
        <authorList>
            <person name="Michoud G."/>
            <person name="Merlino G."/>
            <person name="Sefrji F.O."/>
            <person name="Daffonchio D."/>
        </authorList>
    </citation>
    <scope>NUCLEOTIDE SEQUENCE [LARGE SCALE GENOMIC DNA]</scope>
    <source>
        <strain evidence="2">Nit1536</strain>
    </source>
</reference>